<organism evidence="7 8">
    <name type="scientific">Tepidiforma flava</name>
    <dbReference type="NCBI Taxonomy" id="3004094"/>
    <lineage>
        <taxon>Bacteria</taxon>
        <taxon>Bacillati</taxon>
        <taxon>Chloroflexota</taxon>
        <taxon>Tepidiformia</taxon>
        <taxon>Tepidiformales</taxon>
        <taxon>Tepidiformaceae</taxon>
        <taxon>Tepidiforma</taxon>
    </lineage>
</organism>
<dbReference type="InterPro" id="IPR004837">
    <property type="entry name" value="NaCa_Exmemb"/>
</dbReference>
<keyword evidence="8" id="KW-1185">Reference proteome</keyword>
<feature type="transmembrane region" description="Helical" evidence="5">
    <location>
        <begin position="246"/>
        <end position="269"/>
    </location>
</feature>
<evidence type="ECO:0000313" key="7">
    <source>
        <dbReference type="EMBL" id="WBL35948.1"/>
    </source>
</evidence>
<dbReference type="InterPro" id="IPR044880">
    <property type="entry name" value="NCX_ion-bd_dom_sf"/>
</dbReference>
<evidence type="ECO:0000256" key="2">
    <source>
        <dbReference type="ARBA" id="ARBA00022692"/>
    </source>
</evidence>
<reference evidence="7 8" key="1">
    <citation type="journal article" date="2023" name="ISME J.">
        <title>Thermophilic Dehalococcoidia with unusual traits shed light on an unexpected past.</title>
        <authorList>
            <person name="Palmer M."/>
            <person name="Covington J.K."/>
            <person name="Zhou E.M."/>
            <person name="Thomas S.C."/>
            <person name="Habib N."/>
            <person name="Seymour C.O."/>
            <person name="Lai D."/>
            <person name="Johnston J."/>
            <person name="Hashimi A."/>
            <person name="Jiao J.Y."/>
            <person name="Muok A.R."/>
            <person name="Liu L."/>
            <person name="Xian W.D."/>
            <person name="Zhi X.Y."/>
            <person name="Li M.M."/>
            <person name="Silva L.P."/>
            <person name="Bowen B.P."/>
            <person name="Louie K."/>
            <person name="Briegel A."/>
            <person name="Pett-Ridge J."/>
            <person name="Weber P.K."/>
            <person name="Tocheva E.I."/>
            <person name="Woyke T."/>
            <person name="Northen T.R."/>
            <person name="Mayali X."/>
            <person name="Li W.J."/>
            <person name="Hedlund B.P."/>
        </authorList>
    </citation>
    <scope>NUCLEOTIDE SEQUENCE [LARGE SCALE GENOMIC DNA]</scope>
    <source>
        <strain evidence="7 8">YIM 72310</strain>
    </source>
</reference>
<feature type="transmembrane region" description="Helical" evidence="5">
    <location>
        <begin position="366"/>
        <end position="384"/>
    </location>
</feature>
<sequence>MRTDTRAWLTIGAAALACAPGIAFRFAGYHPPAIAGALTFGIAILAAAFLLSWGAETAEMDISQGLALAIIAIIAVLPEYAVDFILAWKAGADPAEAERGLAVANMTGGNRLLIGIGWPLVFFLFFYRTRIRELVVDRERSLELTFLAVATAYVIFIPLRSHITVIDTIVLVSLFLMYMFFTSRVETEEVELVGPAKAIGALQAAPRRLVVVVLLVYSAVAIFASAEPFADSLVHIGERFGISEFFLIQWLAPLASESPEVLVACLLAWRGRAAAGMGVLISSKVNQWTLLIGTLPIAFLVSAGEFGWTLGLPLDSRQRDEIFLTAAQSAFAIAVFANLRMSRAEAAVLFGLFATQLFITNEHARVLYGLAYTILCVVLLAWNWRALPRTLRDAVTIMQGRELAPGDDLAAEEQAEPARPAP</sequence>
<name>A0ABY7M605_9CHLR</name>
<dbReference type="PROSITE" id="PS51257">
    <property type="entry name" value="PROKAR_LIPOPROTEIN"/>
    <property type="match status" value="1"/>
</dbReference>
<feature type="transmembrane region" description="Helical" evidence="5">
    <location>
        <begin position="33"/>
        <end position="53"/>
    </location>
</feature>
<keyword evidence="4 5" id="KW-0472">Membrane</keyword>
<evidence type="ECO:0000256" key="3">
    <source>
        <dbReference type="ARBA" id="ARBA00022989"/>
    </source>
</evidence>
<evidence type="ECO:0000256" key="4">
    <source>
        <dbReference type="ARBA" id="ARBA00023136"/>
    </source>
</evidence>
<dbReference type="Proteomes" id="UP001212803">
    <property type="component" value="Chromosome"/>
</dbReference>
<feature type="transmembrane region" description="Helical" evidence="5">
    <location>
        <begin position="108"/>
        <end position="129"/>
    </location>
</feature>
<evidence type="ECO:0000256" key="1">
    <source>
        <dbReference type="ARBA" id="ARBA00004141"/>
    </source>
</evidence>
<keyword evidence="3 5" id="KW-1133">Transmembrane helix</keyword>
<feature type="transmembrane region" description="Helical" evidence="5">
    <location>
        <begin position="65"/>
        <end position="88"/>
    </location>
</feature>
<dbReference type="EMBL" id="CP115149">
    <property type="protein sequence ID" value="WBL35948.1"/>
    <property type="molecule type" value="Genomic_DNA"/>
</dbReference>
<dbReference type="Pfam" id="PF01699">
    <property type="entry name" value="Na_Ca_ex"/>
    <property type="match status" value="2"/>
</dbReference>
<gene>
    <name evidence="7" type="ORF">O0235_14450</name>
</gene>
<feature type="transmembrane region" description="Helical" evidence="5">
    <location>
        <begin position="344"/>
        <end position="360"/>
    </location>
</feature>
<accession>A0ABY7M605</accession>
<protein>
    <recommendedName>
        <fullName evidence="6">Sodium/calcium exchanger membrane region domain-containing protein</fullName>
    </recommendedName>
</protein>
<feature type="transmembrane region" description="Helical" evidence="5">
    <location>
        <begin position="322"/>
        <end position="339"/>
    </location>
</feature>
<feature type="transmembrane region" description="Helical" evidence="5">
    <location>
        <begin position="141"/>
        <end position="157"/>
    </location>
</feature>
<dbReference type="RefSeq" id="WP_270056473.1">
    <property type="nucleotide sequence ID" value="NZ_CP115149.1"/>
</dbReference>
<evidence type="ECO:0000256" key="5">
    <source>
        <dbReference type="SAM" id="Phobius"/>
    </source>
</evidence>
<feature type="transmembrane region" description="Helical" evidence="5">
    <location>
        <begin position="209"/>
        <end position="226"/>
    </location>
</feature>
<feature type="transmembrane region" description="Helical" evidence="5">
    <location>
        <begin position="163"/>
        <end position="181"/>
    </location>
</feature>
<feature type="transmembrane region" description="Helical" evidence="5">
    <location>
        <begin position="290"/>
        <end position="310"/>
    </location>
</feature>
<feature type="domain" description="Sodium/calcium exchanger membrane region" evidence="6">
    <location>
        <begin position="211"/>
        <end position="359"/>
    </location>
</feature>
<dbReference type="Gene3D" id="1.20.1420.30">
    <property type="entry name" value="NCX, central ion-binding region"/>
    <property type="match status" value="2"/>
</dbReference>
<feature type="domain" description="Sodium/calcium exchanger membrane region" evidence="6">
    <location>
        <begin position="34"/>
        <end position="182"/>
    </location>
</feature>
<keyword evidence="2 5" id="KW-0812">Transmembrane</keyword>
<evidence type="ECO:0000313" key="8">
    <source>
        <dbReference type="Proteomes" id="UP001212803"/>
    </source>
</evidence>
<comment type="subcellular location">
    <subcellularLocation>
        <location evidence="1">Membrane</location>
        <topology evidence="1">Multi-pass membrane protein</topology>
    </subcellularLocation>
</comment>
<proteinExistence type="predicted"/>
<evidence type="ECO:0000259" key="6">
    <source>
        <dbReference type="Pfam" id="PF01699"/>
    </source>
</evidence>